<dbReference type="EMBL" id="AHOR02000029">
    <property type="protein sequence ID" value="EMF81955.1"/>
    <property type="molecule type" value="Genomic_DNA"/>
</dbReference>
<dbReference type="AlphaFoldDB" id="M3GZP0"/>
<reference evidence="1 2" key="1">
    <citation type="submission" date="2013-01" db="EMBL/GenBank/DDBJ databases">
        <authorList>
            <person name="Harkins D.M."/>
            <person name="Durkin A.S."/>
            <person name="Brinkac L.M."/>
            <person name="Haft D.H."/>
            <person name="Selengut J.D."/>
            <person name="Sanka R."/>
            <person name="DePew J."/>
            <person name="Purushe J."/>
            <person name="Tulsiani S.M."/>
            <person name="Graham G.C."/>
            <person name="Burns M.-A."/>
            <person name="Dohnt M.F."/>
            <person name="Smythe L.D."/>
            <person name="McKay D.B."/>
            <person name="Craig S.B."/>
            <person name="Vinetz J.M."/>
            <person name="Sutton G.G."/>
            <person name="Nierman W.C."/>
            <person name="Fouts D.E."/>
        </authorList>
    </citation>
    <scope>NUCLEOTIDE SEQUENCE [LARGE SCALE GENOMIC DNA]</scope>
    <source>
        <strain evidence="1 2">LT2116</strain>
    </source>
</reference>
<name>M3GZP0_9LEPT</name>
<organism evidence="1 2">
    <name type="scientific">Leptospira weilii serovar Topaz str. LT2116</name>
    <dbReference type="NCBI Taxonomy" id="1088540"/>
    <lineage>
        <taxon>Bacteria</taxon>
        <taxon>Pseudomonadati</taxon>
        <taxon>Spirochaetota</taxon>
        <taxon>Spirochaetia</taxon>
        <taxon>Leptospirales</taxon>
        <taxon>Leptospiraceae</taxon>
        <taxon>Leptospira</taxon>
    </lineage>
</organism>
<evidence type="ECO:0000313" key="2">
    <source>
        <dbReference type="Proteomes" id="UP000011770"/>
    </source>
</evidence>
<proteinExistence type="predicted"/>
<evidence type="ECO:0000313" key="1">
    <source>
        <dbReference type="EMBL" id="EMF81955.1"/>
    </source>
</evidence>
<protein>
    <submittedName>
        <fullName evidence="1">Uncharacterized protein</fullName>
    </submittedName>
</protein>
<sequence>MHSSLGIPFIFAGRQKRFLEFQKNFSEIKLNMFRSKILRTGTKIR</sequence>
<accession>M3GZP0</accession>
<comment type="caution">
    <text evidence="1">The sequence shown here is derived from an EMBL/GenBank/DDBJ whole genome shotgun (WGS) entry which is preliminary data.</text>
</comment>
<gene>
    <name evidence="1" type="ORF">LEP1GSC188_0806</name>
</gene>
<dbReference type="Proteomes" id="UP000011770">
    <property type="component" value="Unassembled WGS sequence"/>
</dbReference>